<dbReference type="GO" id="GO:0015935">
    <property type="term" value="C:small ribosomal subunit"/>
    <property type="evidence" value="ECO:0007669"/>
    <property type="project" value="TreeGrafter"/>
</dbReference>
<dbReference type="HAMAP" id="MF_00385">
    <property type="entry name" value="Ribosomal_bS16"/>
    <property type="match status" value="1"/>
</dbReference>
<dbReference type="PANTHER" id="PTHR12919">
    <property type="entry name" value="30S RIBOSOMAL PROTEIN S16"/>
    <property type="match status" value="1"/>
</dbReference>
<name>A0A383WHT8_TETOB</name>
<sequence length="101" mass="11360">MGLRIRLARFGRKRLPFYKLVVAQQRAPRDGKHLDVVGWYNPIPAADGNKHIGLKFDKIKYWLAVGADPSERVTNLLSKAGLIPPPPLPPRFPKAQPKAKE</sequence>
<keyword evidence="3" id="KW-0687">Ribonucleoprotein</keyword>
<dbReference type="AlphaFoldDB" id="A0A383WHT8"/>
<evidence type="ECO:0000256" key="1">
    <source>
        <dbReference type="ARBA" id="ARBA00006668"/>
    </source>
</evidence>
<keyword evidence="5" id="KW-1185">Reference proteome</keyword>
<keyword evidence="2" id="KW-0689">Ribosomal protein</keyword>
<gene>
    <name evidence="4" type="ORF">BQ4739_LOCUS17352</name>
</gene>
<dbReference type="STRING" id="3088.A0A383WHT8"/>
<dbReference type="PROSITE" id="PS00732">
    <property type="entry name" value="RIBOSOMAL_S16"/>
    <property type="match status" value="1"/>
</dbReference>
<accession>A0A383WHT8</accession>
<evidence type="ECO:0000313" key="5">
    <source>
        <dbReference type="Proteomes" id="UP000256970"/>
    </source>
</evidence>
<dbReference type="GO" id="GO:0003735">
    <property type="term" value="F:structural constituent of ribosome"/>
    <property type="evidence" value="ECO:0007669"/>
    <property type="project" value="InterPro"/>
</dbReference>
<dbReference type="InterPro" id="IPR023803">
    <property type="entry name" value="Ribosomal_bS16_dom_sf"/>
</dbReference>
<comment type="similarity">
    <text evidence="1">Belongs to the bacterial ribosomal protein bS16 family.</text>
</comment>
<dbReference type="GO" id="GO:0032543">
    <property type="term" value="P:mitochondrial translation"/>
    <property type="evidence" value="ECO:0007669"/>
    <property type="project" value="TreeGrafter"/>
</dbReference>
<dbReference type="OrthoDB" id="407221at2759"/>
<proteinExistence type="inferred from homology"/>
<dbReference type="Proteomes" id="UP000256970">
    <property type="component" value="Unassembled WGS sequence"/>
</dbReference>
<dbReference type="EMBL" id="FNXT01001271">
    <property type="protein sequence ID" value="SZX76991.1"/>
    <property type="molecule type" value="Genomic_DNA"/>
</dbReference>
<reference evidence="4 5" key="1">
    <citation type="submission" date="2016-10" db="EMBL/GenBank/DDBJ databases">
        <authorList>
            <person name="Cai Z."/>
        </authorList>
    </citation>
    <scope>NUCLEOTIDE SEQUENCE [LARGE SCALE GENOMIC DNA]</scope>
</reference>
<protein>
    <submittedName>
        <fullName evidence="4">Uncharacterized protein</fullName>
    </submittedName>
</protein>
<dbReference type="InterPro" id="IPR020592">
    <property type="entry name" value="Ribosomal_bS16_CS"/>
</dbReference>
<dbReference type="InterPro" id="IPR000307">
    <property type="entry name" value="Ribosomal_bS16"/>
</dbReference>
<evidence type="ECO:0000313" key="4">
    <source>
        <dbReference type="EMBL" id="SZX76991.1"/>
    </source>
</evidence>
<evidence type="ECO:0000256" key="3">
    <source>
        <dbReference type="ARBA" id="ARBA00023274"/>
    </source>
</evidence>
<dbReference type="Gene3D" id="3.30.1320.10">
    <property type="match status" value="1"/>
</dbReference>
<dbReference type="SUPFAM" id="SSF54565">
    <property type="entry name" value="Ribosomal protein S16"/>
    <property type="match status" value="1"/>
</dbReference>
<organism evidence="4 5">
    <name type="scientific">Tetradesmus obliquus</name>
    <name type="common">Green alga</name>
    <name type="synonym">Acutodesmus obliquus</name>
    <dbReference type="NCBI Taxonomy" id="3088"/>
    <lineage>
        <taxon>Eukaryota</taxon>
        <taxon>Viridiplantae</taxon>
        <taxon>Chlorophyta</taxon>
        <taxon>core chlorophytes</taxon>
        <taxon>Chlorophyceae</taxon>
        <taxon>CS clade</taxon>
        <taxon>Sphaeropleales</taxon>
        <taxon>Scenedesmaceae</taxon>
        <taxon>Tetradesmus</taxon>
    </lineage>
</organism>
<dbReference type="GO" id="GO:0005739">
    <property type="term" value="C:mitochondrion"/>
    <property type="evidence" value="ECO:0007669"/>
    <property type="project" value="GOC"/>
</dbReference>
<dbReference type="NCBIfam" id="TIGR00002">
    <property type="entry name" value="S16"/>
    <property type="match status" value="1"/>
</dbReference>
<dbReference type="Pfam" id="PF00886">
    <property type="entry name" value="Ribosomal_S16"/>
    <property type="match status" value="1"/>
</dbReference>
<evidence type="ECO:0000256" key="2">
    <source>
        <dbReference type="ARBA" id="ARBA00022980"/>
    </source>
</evidence>
<dbReference type="PANTHER" id="PTHR12919:SF39">
    <property type="entry name" value="SMALL RIBOSOMAL SUBUNIT PROTEIN BS16M_BS16C"/>
    <property type="match status" value="1"/>
</dbReference>